<organism evidence="1 2">
    <name type="scientific">Trichonephila inaurata madagascariensis</name>
    <dbReference type="NCBI Taxonomy" id="2747483"/>
    <lineage>
        <taxon>Eukaryota</taxon>
        <taxon>Metazoa</taxon>
        <taxon>Ecdysozoa</taxon>
        <taxon>Arthropoda</taxon>
        <taxon>Chelicerata</taxon>
        <taxon>Arachnida</taxon>
        <taxon>Araneae</taxon>
        <taxon>Araneomorphae</taxon>
        <taxon>Entelegynae</taxon>
        <taxon>Araneoidea</taxon>
        <taxon>Nephilidae</taxon>
        <taxon>Trichonephila</taxon>
        <taxon>Trichonephila inaurata</taxon>
    </lineage>
</organism>
<gene>
    <name evidence="1" type="ORF">TNIN_1471</name>
</gene>
<dbReference type="AlphaFoldDB" id="A0A8X7C0S4"/>
<proteinExistence type="predicted"/>
<accession>A0A8X7C0S4</accession>
<reference evidence="1" key="1">
    <citation type="submission" date="2020-08" db="EMBL/GenBank/DDBJ databases">
        <title>Multicomponent nature underlies the extraordinary mechanical properties of spider dragline silk.</title>
        <authorList>
            <person name="Kono N."/>
            <person name="Nakamura H."/>
            <person name="Mori M."/>
            <person name="Yoshida Y."/>
            <person name="Ohtoshi R."/>
            <person name="Malay A.D."/>
            <person name="Moran D.A.P."/>
            <person name="Tomita M."/>
            <person name="Numata K."/>
            <person name="Arakawa K."/>
        </authorList>
    </citation>
    <scope>NUCLEOTIDE SEQUENCE</scope>
</reference>
<dbReference type="EMBL" id="BMAV01006639">
    <property type="protein sequence ID" value="GFY48724.1"/>
    <property type="molecule type" value="Genomic_DNA"/>
</dbReference>
<sequence length="105" mass="12980">MNREDTDRKELSILRNQIDDKFQRLDNYQLLLSEELLKEENDQQLFSEDFEEAEPYRDRYLENCFRIENRLQENARLSETEKRKFKLPELELKKFNGEPKEFLVF</sequence>
<keyword evidence="2" id="KW-1185">Reference proteome</keyword>
<comment type="caution">
    <text evidence="1">The sequence shown here is derived from an EMBL/GenBank/DDBJ whole genome shotgun (WGS) entry which is preliminary data.</text>
</comment>
<protein>
    <submittedName>
        <fullName evidence="1">Uncharacterized protein</fullName>
    </submittedName>
</protein>
<dbReference type="Proteomes" id="UP000886998">
    <property type="component" value="Unassembled WGS sequence"/>
</dbReference>
<evidence type="ECO:0000313" key="1">
    <source>
        <dbReference type="EMBL" id="GFY48724.1"/>
    </source>
</evidence>
<evidence type="ECO:0000313" key="2">
    <source>
        <dbReference type="Proteomes" id="UP000886998"/>
    </source>
</evidence>
<name>A0A8X7C0S4_9ARAC</name>